<accession>A0ABT4DWK5</accession>
<dbReference type="EMBL" id="JAMDLW010000026">
    <property type="protein sequence ID" value="MCY9521734.1"/>
    <property type="molecule type" value="Genomic_DNA"/>
</dbReference>
<feature type="signal peptide" evidence="1">
    <location>
        <begin position="1"/>
        <end position="23"/>
    </location>
</feature>
<dbReference type="RefSeq" id="WP_140397845.1">
    <property type="nucleotide sequence ID" value="NZ_JAMDLV010000055.1"/>
</dbReference>
<proteinExistence type="predicted"/>
<organism evidence="2 3">
    <name type="scientific">Paenibacillus apiarius</name>
    <dbReference type="NCBI Taxonomy" id="46240"/>
    <lineage>
        <taxon>Bacteria</taxon>
        <taxon>Bacillati</taxon>
        <taxon>Bacillota</taxon>
        <taxon>Bacilli</taxon>
        <taxon>Bacillales</taxon>
        <taxon>Paenibacillaceae</taxon>
        <taxon>Paenibacillus</taxon>
    </lineage>
</organism>
<comment type="caution">
    <text evidence="2">The sequence shown here is derived from an EMBL/GenBank/DDBJ whole genome shotgun (WGS) entry which is preliminary data.</text>
</comment>
<keyword evidence="3" id="KW-1185">Reference proteome</keyword>
<sequence length="114" mass="12692">MKKLFLSALLGASVVLGPAPASAPEEVTIPNTFPAKMHYCSCKLINSNFLIVGMLRLQLNRARLRQRRLIGSFGKHLILVGVNLIQRTPQITIESILMEAVQSLQTNIEKYFSI</sequence>
<reference evidence="2 3" key="1">
    <citation type="submission" date="2022-05" db="EMBL/GenBank/DDBJ databases">
        <title>Genome Sequencing of Bee-Associated Microbes.</title>
        <authorList>
            <person name="Dunlap C."/>
        </authorList>
    </citation>
    <scope>NUCLEOTIDE SEQUENCE [LARGE SCALE GENOMIC DNA]</scope>
    <source>
        <strain evidence="2 3">NRRL NRS-1438</strain>
    </source>
</reference>
<gene>
    <name evidence="2" type="ORF">M5X09_19045</name>
</gene>
<name>A0ABT4DWK5_9BACL</name>
<evidence type="ECO:0000256" key="1">
    <source>
        <dbReference type="SAM" id="SignalP"/>
    </source>
</evidence>
<evidence type="ECO:0000313" key="3">
    <source>
        <dbReference type="Proteomes" id="UP001207626"/>
    </source>
</evidence>
<protein>
    <submittedName>
        <fullName evidence="2">Uncharacterized protein</fullName>
    </submittedName>
</protein>
<evidence type="ECO:0000313" key="2">
    <source>
        <dbReference type="EMBL" id="MCY9521734.1"/>
    </source>
</evidence>
<feature type="chain" id="PRO_5045409038" evidence="1">
    <location>
        <begin position="24"/>
        <end position="114"/>
    </location>
</feature>
<dbReference type="Proteomes" id="UP001207626">
    <property type="component" value="Unassembled WGS sequence"/>
</dbReference>
<keyword evidence="1" id="KW-0732">Signal</keyword>